<evidence type="ECO:0000256" key="1">
    <source>
        <dbReference type="PROSITE-ProRule" id="PRU00239"/>
    </source>
</evidence>
<keyword evidence="5" id="KW-1185">Reference proteome</keyword>
<feature type="region of interest" description="Disordered" evidence="2">
    <location>
        <begin position="1"/>
        <end position="44"/>
    </location>
</feature>
<feature type="region of interest" description="Disordered" evidence="2">
    <location>
        <begin position="1006"/>
        <end position="1045"/>
    </location>
</feature>
<accession>A0AAD5Y078</accession>
<gene>
    <name evidence="4" type="ORF">HK099_008628</name>
</gene>
<feature type="region of interest" description="Disordered" evidence="2">
    <location>
        <begin position="1154"/>
        <end position="1188"/>
    </location>
</feature>
<dbReference type="Pfam" id="PF00648">
    <property type="entry name" value="Peptidase_C2"/>
    <property type="match status" value="1"/>
</dbReference>
<comment type="caution">
    <text evidence="4">The sequence shown here is derived from an EMBL/GenBank/DDBJ whole genome shotgun (WGS) entry which is preliminary data.</text>
</comment>
<feature type="compositionally biased region" description="Polar residues" evidence="2">
    <location>
        <begin position="23"/>
        <end position="44"/>
    </location>
</feature>
<protein>
    <recommendedName>
        <fullName evidence="3">Calpain catalytic domain-containing protein</fullName>
    </recommendedName>
</protein>
<dbReference type="SMART" id="SM00230">
    <property type="entry name" value="CysPc"/>
    <property type="match status" value="1"/>
</dbReference>
<feature type="compositionally biased region" description="Polar residues" evidence="2">
    <location>
        <begin position="1154"/>
        <end position="1174"/>
    </location>
</feature>
<dbReference type="SUPFAM" id="SSF54001">
    <property type="entry name" value="Cysteine proteinases"/>
    <property type="match status" value="1"/>
</dbReference>
<reference evidence="4" key="1">
    <citation type="submission" date="2020-05" db="EMBL/GenBank/DDBJ databases">
        <title>Phylogenomic resolution of chytrid fungi.</title>
        <authorList>
            <person name="Stajich J.E."/>
            <person name="Amses K."/>
            <person name="Simmons R."/>
            <person name="Seto K."/>
            <person name="Myers J."/>
            <person name="Bonds A."/>
            <person name="Quandt C.A."/>
            <person name="Barry K."/>
            <person name="Liu P."/>
            <person name="Grigoriev I."/>
            <person name="Longcore J.E."/>
            <person name="James T.Y."/>
        </authorList>
    </citation>
    <scope>NUCLEOTIDE SEQUENCE</scope>
    <source>
        <strain evidence="4">JEL0476</strain>
    </source>
</reference>
<dbReference type="Pfam" id="PF22069">
    <property type="entry name" value="Androglobin_IV"/>
    <property type="match status" value="1"/>
</dbReference>
<dbReference type="EMBL" id="JADGJW010000097">
    <property type="protein sequence ID" value="KAJ3224305.1"/>
    <property type="molecule type" value="Genomic_DNA"/>
</dbReference>
<evidence type="ECO:0000259" key="3">
    <source>
        <dbReference type="PROSITE" id="PS50203"/>
    </source>
</evidence>
<evidence type="ECO:0000256" key="2">
    <source>
        <dbReference type="SAM" id="MobiDB-lite"/>
    </source>
</evidence>
<name>A0AAD5Y078_9FUNG</name>
<dbReference type="PANTHER" id="PTHR46298">
    <property type="entry name" value="ANDROGLOBIN"/>
    <property type="match status" value="1"/>
</dbReference>
<organism evidence="4 5">
    <name type="scientific">Clydaea vesicula</name>
    <dbReference type="NCBI Taxonomy" id="447962"/>
    <lineage>
        <taxon>Eukaryota</taxon>
        <taxon>Fungi</taxon>
        <taxon>Fungi incertae sedis</taxon>
        <taxon>Chytridiomycota</taxon>
        <taxon>Chytridiomycota incertae sedis</taxon>
        <taxon>Chytridiomycetes</taxon>
        <taxon>Lobulomycetales</taxon>
        <taxon>Lobulomycetaceae</taxon>
        <taxon>Clydaea</taxon>
    </lineage>
</organism>
<dbReference type="GO" id="GO:0004198">
    <property type="term" value="F:calcium-dependent cysteine-type endopeptidase activity"/>
    <property type="evidence" value="ECO:0007669"/>
    <property type="project" value="InterPro"/>
</dbReference>
<feature type="region of interest" description="Disordered" evidence="2">
    <location>
        <begin position="1325"/>
        <end position="1348"/>
    </location>
</feature>
<feature type="domain" description="Calpain catalytic" evidence="3">
    <location>
        <begin position="284"/>
        <end position="346"/>
    </location>
</feature>
<dbReference type="InterPro" id="IPR001300">
    <property type="entry name" value="Peptidase_C2_calpain_cat"/>
</dbReference>
<dbReference type="InterPro" id="IPR054094">
    <property type="entry name" value="Androglobin_IV"/>
</dbReference>
<sequence length="1348" mass="151543">MKKAGGTSKDRLAKSGNPKKRTPSNNPVNNSQIGGPGGLNQQNIPTQIGIDELPEQQILIFPEWVEAEIIGEKWNTKHTFDDPEGLIILPKSLRHSVDSWKRPVELTEQVPVGIVNQNSLESIFCQNIPVNTQPNTIPNTAPLSRQGVSDTPGILETPEIFDLGTEPVINVTTEPVITPIKETKEETGQIDAETSVAQNKIESEKNSITASDHVEEQPGSSEQLDPLQNASQLFQHNQHLLVSDLMKNILITIHFLYEHAAKQTRPHTQSSDESLPWDYIFPKSKDGLPSYNVSGKYVVKLHWLGCWRKITVDDKIPVDIEGRPLLVSSPFGEIWPLILSKALLKVASTSFKEQDGCCEYGDFDVINTIRGWLPEKLSVNQHKVNNGLWAIVNGLFLKPSNGSNTAGSNFGNSTAVANQHGSISNLIGNSSASVSQTKSGNTSSTIILNKTEREKSTVPPTAQRPSSIISTSTTATPAASYIFALKDGEENSEKIELNSMQFLYRITDAKENIVLTNQCGNAINFNSNGSIENVGRPSVDEWDYTQVVQRFLKIKSFFACGKQKKTNLVASKLNKEGGLSRVCSGDNLVKEDENEVWISFTEFCRTFRFVTVYHNPTSFKMVKHIQHIVDPLKPSDQLIIIPVLCKWSKNFKLKIHFFKKKNVDLPESVKESTVMISLHTYGRCTPDVSNVSSVIVEKWNWDNGIRSTKENNPLIKLTTNSCILSVLKINRGKHAYKFQIDCPSSYQLSIWSKEEFLLEDTPKYLETIGIQVKDIDEISPQQPPNSWCLFVPELIEVYTCLRLFNNDSEKEGLSVEYPLSFFNLKPQLLLPNKNGYTLIADCKMPIQKPQNKWKLRFYSDPFHSPEKLFEGISLKPIVQDFEDLIVPNKHNILFRYIIKIKDGPENRVSMQLSFNLPFVSLNLQLFDHEEEIFSISGKGIVSMHAVTLYANFPEGDGILVPPPQLVENKKGTKDGKDAPKVDLSVKEAVKPPVRSMEPIEWSKFLTTKGNQANDERPVSRGIKTTGSGKKKKSTQPAAQPDPPVITGVASSEPNWKLRFVSTDSVSLIVTKDTEKEDRYRALKDSWELSQPGRALKAKESREQYIKQVEQGLTKPLVFGYTAAKEVCKPWTIVNSKPDKIVELPAYTSTANIQTYSRPTSGKQNKSLSRRGSSMNAESNLNNLPNNALKEESQVNNLVEEAEELMNSLSQQPVLLVNWPTPTSPARVPSAVEVEERVTKRESLFQEYTDFKESVRKERQKDKERRSLIKLHQSLVFEMRQKELETEVKTDIERRENYKANVIKQLEEAVAKKYQLALEQARLAELEAINNPDENEGKDNKKKKAGKAR</sequence>
<dbReference type="InterPro" id="IPR054093">
    <property type="entry name" value="Androglobin_II"/>
</dbReference>
<dbReference type="PROSITE" id="PS50203">
    <property type="entry name" value="CALPAIN_CAT"/>
    <property type="match status" value="1"/>
</dbReference>
<feature type="compositionally biased region" description="Basic residues" evidence="2">
    <location>
        <begin position="1339"/>
        <end position="1348"/>
    </location>
</feature>
<dbReference type="Proteomes" id="UP001211065">
    <property type="component" value="Unassembled WGS sequence"/>
</dbReference>
<feature type="region of interest" description="Disordered" evidence="2">
    <location>
        <begin position="451"/>
        <end position="470"/>
    </location>
</feature>
<dbReference type="GO" id="GO:0006508">
    <property type="term" value="P:proteolysis"/>
    <property type="evidence" value="ECO:0007669"/>
    <property type="project" value="InterPro"/>
</dbReference>
<evidence type="ECO:0000313" key="5">
    <source>
        <dbReference type="Proteomes" id="UP001211065"/>
    </source>
</evidence>
<evidence type="ECO:0000313" key="4">
    <source>
        <dbReference type="EMBL" id="KAJ3224305.1"/>
    </source>
</evidence>
<dbReference type="InterPro" id="IPR038765">
    <property type="entry name" value="Papain-like_cys_pep_sf"/>
</dbReference>
<dbReference type="InterPro" id="IPR053033">
    <property type="entry name" value="Androglobin-like"/>
</dbReference>
<dbReference type="PANTHER" id="PTHR46298:SF1">
    <property type="entry name" value="ANDROGLOBIN"/>
    <property type="match status" value="1"/>
</dbReference>
<proteinExistence type="predicted"/>
<feature type="compositionally biased region" description="Low complexity" evidence="2">
    <location>
        <begin position="1175"/>
        <end position="1187"/>
    </location>
</feature>
<dbReference type="Pfam" id="PF22068">
    <property type="entry name" value="Androglobin_II"/>
    <property type="match status" value="1"/>
</dbReference>
<comment type="caution">
    <text evidence="1">Lacks conserved residue(s) required for the propagation of feature annotation.</text>
</comment>